<keyword evidence="2" id="KW-1185">Reference proteome</keyword>
<reference evidence="2" key="1">
    <citation type="submission" date="2017-05" db="EMBL/GenBank/DDBJ databases">
        <title>Improved OligoMM genomes.</title>
        <authorList>
            <person name="Garzetti D."/>
        </authorList>
    </citation>
    <scope>NUCLEOTIDE SEQUENCE [LARGE SCALE GENOMIC DNA]</scope>
    <source>
        <strain evidence="2">KB18</strain>
    </source>
</reference>
<gene>
    <name evidence="1" type="ORF">ADH66_07775</name>
</gene>
<sequence length="59" mass="6673">MIKIKITAKHCLFPARALPNSDKRFKSIFSGYFFEFGLDFSKSCGILVVKKKSKKGCDP</sequence>
<evidence type="ECO:0000313" key="2">
    <source>
        <dbReference type="Proteomes" id="UP000196710"/>
    </source>
</evidence>
<proteinExistence type="predicted"/>
<protein>
    <submittedName>
        <fullName evidence="1">Uncharacterized protein</fullName>
    </submittedName>
</protein>
<organism evidence="1 2">
    <name type="scientific">Acutalibacter muris</name>
    <dbReference type="NCBI Taxonomy" id="1796620"/>
    <lineage>
        <taxon>Bacteria</taxon>
        <taxon>Bacillati</taxon>
        <taxon>Bacillota</taxon>
        <taxon>Clostridia</taxon>
        <taxon>Eubacteriales</taxon>
        <taxon>Acutalibacteraceae</taxon>
        <taxon>Acutalibacter</taxon>
    </lineage>
</organism>
<name>A0ABN5A163_9FIRM</name>
<dbReference type="EMBL" id="CP021422">
    <property type="protein sequence ID" value="ASB40564.1"/>
    <property type="molecule type" value="Genomic_DNA"/>
</dbReference>
<dbReference type="Proteomes" id="UP000196710">
    <property type="component" value="Chromosome"/>
</dbReference>
<accession>A0ABN5A163</accession>
<evidence type="ECO:0000313" key="1">
    <source>
        <dbReference type="EMBL" id="ASB40564.1"/>
    </source>
</evidence>